<accession>K0R5J8</accession>
<comment type="caution">
    <text evidence="1">The sequence shown here is derived from an EMBL/GenBank/DDBJ whole genome shotgun (WGS) entry which is preliminary data.</text>
</comment>
<sequence>MEQPDPPGGCDPIGDEAQSFEFKTHDGRIERTNAKVQSVSALLGAYAHLSNGEQSTDSVTVRVAVISLVGASELVGASDELKAIRARGFDEDAAIDIIAH</sequence>
<dbReference type="Proteomes" id="UP000266841">
    <property type="component" value="Unassembled WGS sequence"/>
</dbReference>
<gene>
    <name evidence="1" type="ORF">THAOC_37686</name>
</gene>
<reference evidence="1 2" key="1">
    <citation type="journal article" date="2012" name="Genome Biol.">
        <title>Genome and low-iron response of an oceanic diatom adapted to chronic iron limitation.</title>
        <authorList>
            <person name="Lommer M."/>
            <person name="Specht M."/>
            <person name="Roy A.S."/>
            <person name="Kraemer L."/>
            <person name="Andreson R."/>
            <person name="Gutowska M.A."/>
            <person name="Wolf J."/>
            <person name="Bergner S.V."/>
            <person name="Schilhabel M.B."/>
            <person name="Klostermeier U.C."/>
            <person name="Beiko R.G."/>
            <person name="Rosenstiel P."/>
            <person name="Hippler M."/>
            <person name="Laroche J."/>
        </authorList>
    </citation>
    <scope>NUCLEOTIDE SEQUENCE [LARGE SCALE GENOMIC DNA]</scope>
    <source>
        <strain evidence="1 2">CCMP1005</strain>
    </source>
</reference>
<evidence type="ECO:0000313" key="2">
    <source>
        <dbReference type="Proteomes" id="UP000266841"/>
    </source>
</evidence>
<protein>
    <submittedName>
        <fullName evidence="1">Uncharacterized protein</fullName>
    </submittedName>
</protein>
<name>K0R5J8_THAOC</name>
<dbReference type="AlphaFoldDB" id="K0R5J8"/>
<feature type="non-terminal residue" evidence="1">
    <location>
        <position position="100"/>
    </location>
</feature>
<organism evidence="1 2">
    <name type="scientific">Thalassiosira oceanica</name>
    <name type="common">Marine diatom</name>
    <dbReference type="NCBI Taxonomy" id="159749"/>
    <lineage>
        <taxon>Eukaryota</taxon>
        <taxon>Sar</taxon>
        <taxon>Stramenopiles</taxon>
        <taxon>Ochrophyta</taxon>
        <taxon>Bacillariophyta</taxon>
        <taxon>Coscinodiscophyceae</taxon>
        <taxon>Thalassiosirophycidae</taxon>
        <taxon>Thalassiosirales</taxon>
        <taxon>Thalassiosiraceae</taxon>
        <taxon>Thalassiosira</taxon>
    </lineage>
</organism>
<keyword evidence="2" id="KW-1185">Reference proteome</keyword>
<proteinExistence type="predicted"/>
<dbReference type="EMBL" id="AGNL01050578">
    <property type="protein sequence ID" value="EJK43831.1"/>
    <property type="molecule type" value="Genomic_DNA"/>
</dbReference>
<evidence type="ECO:0000313" key="1">
    <source>
        <dbReference type="EMBL" id="EJK43831.1"/>
    </source>
</evidence>